<dbReference type="GO" id="GO:0043456">
    <property type="term" value="P:regulation of pentose-phosphate shunt"/>
    <property type="evidence" value="ECO:0007669"/>
    <property type="project" value="TreeGrafter"/>
</dbReference>
<dbReference type="OrthoDB" id="354304at2759"/>
<dbReference type="Pfam" id="PF00300">
    <property type="entry name" value="His_Phos_1"/>
    <property type="match status" value="1"/>
</dbReference>
<keyword evidence="1" id="KW-0378">Hydrolase</keyword>
<dbReference type="Proteomes" id="UP000018001">
    <property type="component" value="Unassembled WGS sequence"/>
</dbReference>
<dbReference type="GO" id="GO:0045820">
    <property type="term" value="P:negative regulation of glycolytic process"/>
    <property type="evidence" value="ECO:0007669"/>
    <property type="project" value="TreeGrafter"/>
</dbReference>
<keyword evidence="5" id="KW-1185">Reference proteome</keyword>
<dbReference type="Gene3D" id="3.40.50.1240">
    <property type="entry name" value="Phosphoglycerate mutase-like"/>
    <property type="match status" value="1"/>
</dbReference>
<dbReference type="GO" id="GO:0005829">
    <property type="term" value="C:cytosol"/>
    <property type="evidence" value="ECO:0007669"/>
    <property type="project" value="TreeGrafter"/>
</dbReference>
<dbReference type="InterPro" id="IPR013078">
    <property type="entry name" value="His_Pase_superF_clade-1"/>
</dbReference>
<gene>
    <name evidence="4" type="ORF">PVAR5_3139</name>
</gene>
<dbReference type="InParanoid" id="V5FR95"/>
<dbReference type="AlphaFoldDB" id="V5FR95"/>
<evidence type="ECO:0000256" key="2">
    <source>
        <dbReference type="PIRSR" id="PIRSR613078-1"/>
    </source>
</evidence>
<feature type="binding site" evidence="3">
    <location>
        <begin position="7"/>
        <end position="14"/>
    </location>
    <ligand>
        <name>substrate</name>
    </ligand>
</feature>
<feature type="active site" description="Proton donor/acceptor" evidence="2">
    <location>
        <position position="87"/>
    </location>
</feature>
<dbReference type="InterPro" id="IPR029033">
    <property type="entry name" value="His_PPase_superfam"/>
</dbReference>
<name>V5FR95_BYSSN</name>
<organism evidence="4 5">
    <name type="scientific">Byssochlamys spectabilis (strain No. 5 / NBRC 109023)</name>
    <name type="common">Paecilomyces variotii</name>
    <dbReference type="NCBI Taxonomy" id="1356009"/>
    <lineage>
        <taxon>Eukaryota</taxon>
        <taxon>Fungi</taxon>
        <taxon>Dikarya</taxon>
        <taxon>Ascomycota</taxon>
        <taxon>Pezizomycotina</taxon>
        <taxon>Eurotiomycetes</taxon>
        <taxon>Eurotiomycetidae</taxon>
        <taxon>Eurotiales</taxon>
        <taxon>Thermoascaceae</taxon>
        <taxon>Paecilomyces</taxon>
    </lineage>
</organism>
<evidence type="ECO:0000313" key="4">
    <source>
        <dbReference type="EMBL" id="GAD94513.1"/>
    </source>
</evidence>
<protein>
    <submittedName>
        <fullName evidence="4">Phosphoglycerate mutase family protein</fullName>
    </submittedName>
</protein>
<reference evidence="5" key="1">
    <citation type="journal article" date="2014" name="Genome Announc.">
        <title>Draft genome sequence of the formaldehyde-resistant fungus Byssochlamys spectabilis No. 5 (anamorph Paecilomyces variotii No. 5) (NBRC109023).</title>
        <authorList>
            <person name="Oka T."/>
            <person name="Ekino K."/>
            <person name="Fukuda K."/>
            <person name="Nomura Y."/>
        </authorList>
    </citation>
    <scope>NUCLEOTIDE SEQUENCE [LARGE SCALE GENOMIC DNA]</scope>
    <source>
        <strain evidence="5">No. 5 / NBRC 109023</strain>
    </source>
</reference>
<dbReference type="CDD" id="cd07067">
    <property type="entry name" value="HP_PGM_like"/>
    <property type="match status" value="1"/>
</dbReference>
<dbReference type="GO" id="GO:0004331">
    <property type="term" value="F:fructose-2,6-bisphosphate 2-phosphatase activity"/>
    <property type="evidence" value="ECO:0007669"/>
    <property type="project" value="TreeGrafter"/>
</dbReference>
<evidence type="ECO:0000256" key="3">
    <source>
        <dbReference type="PIRSR" id="PIRSR613078-2"/>
    </source>
</evidence>
<feature type="binding site" evidence="3">
    <location>
        <position position="59"/>
    </location>
    <ligand>
        <name>substrate</name>
    </ligand>
</feature>
<dbReference type="InterPro" id="IPR051695">
    <property type="entry name" value="Phosphoglycerate_Mutase"/>
</dbReference>
<proteinExistence type="predicted"/>
<dbReference type="SMART" id="SM00855">
    <property type="entry name" value="PGAM"/>
    <property type="match status" value="1"/>
</dbReference>
<dbReference type="SUPFAM" id="SSF53254">
    <property type="entry name" value="Phosphoglycerate mutase-like"/>
    <property type="match status" value="1"/>
</dbReference>
<accession>V5FR95</accession>
<dbReference type="FunCoup" id="V5FR95">
    <property type="interactions" value="144"/>
</dbReference>
<evidence type="ECO:0000313" key="5">
    <source>
        <dbReference type="Proteomes" id="UP000018001"/>
    </source>
</evidence>
<dbReference type="eggNOG" id="KOG0235">
    <property type="taxonomic scope" value="Eukaryota"/>
</dbReference>
<dbReference type="PANTHER" id="PTHR46517:SF1">
    <property type="entry name" value="FRUCTOSE-2,6-BISPHOSPHATASE TIGAR"/>
    <property type="match status" value="1"/>
</dbReference>
<sequence>MKLFLIRHAETEHNVKQARAGATDSSLTNHGVLQIQRLAQYLRSRPVQFTRVFCSDLQRARLTAEGICQQQLGNYPLVPMQTSLLQEQHFGLLEGSRWKPRAATSAYTPNAAVPGISPSRIEEESEDSMRARATSFLRDYILPLLLGSSPKEEVVAVVAHGIILRVLWKCITDLFHPSDILISSEVETGVVPPGSPLIAVWSNTGFMELDIRPKPLTAPSGILPAPIATGSPFSGWQMLLLSVNNTSHLLDLRRTGGGIGSATHDQRQRTLDGFFRTTNAP</sequence>
<dbReference type="HOGENOM" id="CLU_033323_0_0_1"/>
<evidence type="ECO:0000256" key="1">
    <source>
        <dbReference type="ARBA" id="ARBA00022801"/>
    </source>
</evidence>
<comment type="caution">
    <text evidence="4">The sequence shown here is derived from an EMBL/GenBank/DDBJ whole genome shotgun (WGS) entry which is preliminary data.</text>
</comment>
<feature type="active site" description="Tele-phosphohistidine intermediate" evidence="2">
    <location>
        <position position="8"/>
    </location>
</feature>
<dbReference type="EMBL" id="BAUL01000093">
    <property type="protein sequence ID" value="GAD94513.1"/>
    <property type="molecule type" value="Genomic_DNA"/>
</dbReference>
<dbReference type="PANTHER" id="PTHR46517">
    <property type="entry name" value="FRUCTOSE-2,6-BISPHOSPHATASE TIGAR"/>
    <property type="match status" value="1"/>
</dbReference>